<accession>A0A1U9NHB6</accession>
<reference evidence="2" key="1">
    <citation type="submission" date="2017-02" db="EMBL/GenBank/DDBJ databases">
        <title>Comparative genomics and description of representatives of a novel lineage of planctomycetes thriving in anoxic sediments.</title>
        <authorList>
            <person name="Spring S."/>
            <person name="Bunk B."/>
            <person name="Sproer C."/>
        </authorList>
    </citation>
    <scope>NUCLEOTIDE SEQUENCE [LARGE SCALE GENOMIC DNA]</scope>
    <source>
        <strain evidence="2">ST-NAGAB-D1</strain>
    </source>
</reference>
<evidence type="ECO:0000313" key="1">
    <source>
        <dbReference type="EMBL" id="AQT67195.1"/>
    </source>
</evidence>
<keyword evidence="2" id="KW-1185">Reference proteome</keyword>
<name>A0A1U9NHB6_9BACT</name>
<sequence>MVVVRLALRGDSRLSRRSRLVWLHADVFVVDGRAFIVYFTHPGRVYDDKGVEKHEDTLEYRRSSLQAAELKLVDGKIVCDRDEYAK</sequence>
<dbReference type="Proteomes" id="UP000189674">
    <property type="component" value="Chromosome"/>
</dbReference>
<organism evidence="1 2">
    <name type="scientific">Anaerohalosphaera lusitana</name>
    <dbReference type="NCBI Taxonomy" id="1936003"/>
    <lineage>
        <taxon>Bacteria</taxon>
        <taxon>Pseudomonadati</taxon>
        <taxon>Planctomycetota</taxon>
        <taxon>Phycisphaerae</taxon>
        <taxon>Sedimentisphaerales</taxon>
        <taxon>Anaerohalosphaeraceae</taxon>
        <taxon>Anaerohalosphaera</taxon>
    </lineage>
</organism>
<evidence type="ECO:0000313" key="2">
    <source>
        <dbReference type="Proteomes" id="UP000189674"/>
    </source>
</evidence>
<protein>
    <submittedName>
        <fullName evidence="1">Uncharacterized protein</fullName>
    </submittedName>
</protein>
<proteinExistence type="predicted"/>
<gene>
    <name evidence="1" type="ORF">STSP2_00338</name>
</gene>
<dbReference type="KEGG" id="alus:STSP2_00338"/>
<dbReference type="AlphaFoldDB" id="A0A1U9NHB6"/>
<dbReference type="EMBL" id="CP019791">
    <property type="protein sequence ID" value="AQT67195.1"/>
    <property type="molecule type" value="Genomic_DNA"/>
</dbReference>
<dbReference type="STRING" id="1936003.STSP2_00338"/>